<sequence>MLSEGWSDQAAATMSAIVAGRALPDHAAAHMAGDDRLGGRPYLRGLIVDIEATGDKPEPTEPSATS</sequence>
<gene>
    <name evidence="1" type="ORF">Adu01nite_29370</name>
</gene>
<proteinExistence type="predicted"/>
<evidence type="ECO:0000313" key="1">
    <source>
        <dbReference type="EMBL" id="GIE01587.1"/>
    </source>
</evidence>
<evidence type="ECO:0000313" key="2">
    <source>
        <dbReference type="Proteomes" id="UP000637628"/>
    </source>
</evidence>
<reference evidence="1 2" key="1">
    <citation type="submission" date="2021-01" db="EMBL/GenBank/DDBJ databases">
        <title>Whole genome shotgun sequence of Actinoplanes durhamensis NBRC 14914.</title>
        <authorList>
            <person name="Komaki H."/>
            <person name="Tamura T."/>
        </authorList>
    </citation>
    <scope>NUCLEOTIDE SEQUENCE [LARGE SCALE GENOMIC DNA]</scope>
    <source>
        <strain evidence="1 2">NBRC 14914</strain>
    </source>
</reference>
<organism evidence="1 2">
    <name type="scientific">Paractinoplanes durhamensis</name>
    <dbReference type="NCBI Taxonomy" id="113563"/>
    <lineage>
        <taxon>Bacteria</taxon>
        <taxon>Bacillati</taxon>
        <taxon>Actinomycetota</taxon>
        <taxon>Actinomycetes</taxon>
        <taxon>Micromonosporales</taxon>
        <taxon>Micromonosporaceae</taxon>
        <taxon>Paractinoplanes</taxon>
    </lineage>
</organism>
<dbReference type="Proteomes" id="UP000637628">
    <property type="component" value="Unassembled WGS sequence"/>
</dbReference>
<accession>A0ABQ3YVH5</accession>
<protein>
    <submittedName>
        <fullName evidence="1">Uncharacterized protein</fullName>
    </submittedName>
</protein>
<comment type="caution">
    <text evidence="1">The sequence shown here is derived from an EMBL/GenBank/DDBJ whole genome shotgun (WGS) entry which is preliminary data.</text>
</comment>
<keyword evidence="2" id="KW-1185">Reference proteome</keyword>
<dbReference type="EMBL" id="BOML01000022">
    <property type="protein sequence ID" value="GIE01587.1"/>
    <property type="molecule type" value="Genomic_DNA"/>
</dbReference>
<name>A0ABQ3YVH5_9ACTN</name>